<dbReference type="PANTHER" id="PTHR30619">
    <property type="entry name" value="DNA INTERNALIZATION/COMPETENCE PROTEIN COMEC/REC2"/>
    <property type="match status" value="1"/>
</dbReference>
<keyword evidence="4" id="KW-1185">Reference proteome</keyword>
<dbReference type="CDD" id="cd07731">
    <property type="entry name" value="ComA-like_MBL-fold"/>
    <property type="match status" value="1"/>
</dbReference>
<reference evidence="3 4" key="1">
    <citation type="submission" date="2021-01" db="EMBL/GenBank/DDBJ databases">
        <title>FDA dAtabase for Regulatory Grade micrObial Sequences (FDA-ARGOS): Supporting development and validation of Infectious Disease Dx tests.</title>
        <authorList>
            <person name="Nelson B."/>
            <person name="Plummer A."/>
            <person name="Tallon L."/>
            <person name="Sadzewicz L."/>
            <person name="Zhao X."/>
            <person name="Boylan J."/>
            <person name="Ott S."/>
            <person name="Bowen H."/>
            <person name="Vavikolanu K."/>
            <person name="Mehta A."/>
            <person name="Aluvathingal J."/>
            <person name="Nadendla S."/>
            <person name="Myers T."/>
            <person name="Yan Y."/>
            <person name="Sichtig H."/>
        </authorList>
    </citation>
    <scope>NUCLEOTIDE SEQUENCE [LARGE SCALE GENOMIC DNA]</scope>
    <source>
        <strain evidence="3 4">FDAARGOS_1161</strain>
    </source>
</reference>
<accession>A0A974NMK8</accession>
<dbReference type="EMBL" id="CP068053">
    <property type="protein sequence ID" value="QQT00420.1"/>
    <property type="molecule type" value="Genomic_DNA"/>
</dbReference>
<feature type="signal peptide" evidence="1">
    <location>
        <begin position="1"/>
        <end position="24"/>
    </location>
</feature>
<feature type="chain" id="PRO_5036779782" evidence="1">
    <location>
        <begin position="25"/>
        <end position="272"/>
    </location>
</feature>
<dbReference type="Proteomes" id="UP000595254">
    <property type="component" value="Chromosome"/>
</dbReference>
<name>A0A974NMK8_PERPY</name>
<keyword evidence="1" id="KW-0732">Signal</keyword>
<dbReference type="AlphaFoldDB" id="A0A974NMK8"/>
<dbReference type="InterPro" id="IPR052159">
    <property type="entry name" value="Competence_DNA_uptake"/>
</dbReference>
<dbReference type="InterPro" id="IPR036866">
    <property type="entry name" value="RibonucZ/Hydroxyglut_hydro"/>
</dbReference>
<feature type="domain" description="Metallo-beta-lactamase" evidence="2">
    <location>
        <begin position="40"/>
        <end position="231"/>
    </location>
</feature>
<dbReference type="Pfam" id="PF00753">
    <property type="entry name" value="Lactamase_B"/>
    <property type="match status" value="1"/>
</dbReference>
<dbReference type="KEGG" id="ppsr:I6J18_23160"/>
<gene>
    <name evidence="3" type="ORF">I6J18_23160</name>
</gene>
<dbReference type="InterPro" id="IPR001279">
    <property type="entry name" value="Metallo-B-lactamas"/>
</dbReference>
<organism evidence="3 4">
    <name type="scientific">Peribacillus psychrosaccharolyticus</name>
    <name type="common">Bacillus psychrosaccharolyticus</name>
    <dbReference type="NCBI Taxonomy" id="1407"/>
    <lineage>
        <taxon>Bacteria</taxon>
        <taxon>Bacillati</taxon>
        <taxon>Bacillota</taxon>
        <taxon>Bacilli</taxon>
        <taxon>Bacillales</taxon>
        <taxon>Bacillaceae</taxon>
        <taxon>Peribacillus</taxon>
    </lineage>
</organism>
<evidence type="ECO:0000313" key="4">
    <source>
        <dbReference type="Proteomes" id="UP000595254"/>
    </source>
</evidence>
<dbReference type="SUPFAM" id="SSF56281">
    <property type="entry name" value="Metallo-hydrolase/oxidoreductase"/>
    <property type="match status" value="1"/>
</dbReference>
<dbReference type="Gene3D" id="3.60.15.10">
    <property type="entry name" value="Ribonuclease Z/Hydroxyacylglutathione hydrolase-like"/>
    <property type="match status" value="1"/>
</dbReference>
<dbReference type="SMART" id="SM00849">
    <property type="entry name" value="Lactamase_B"/>
    <property type="match status" value="1"/>
</dbReference>
<dbReference type="PANTHER" id="PTHR30619:SF1">
    <property type="entry name" value="RECOMBINATION PROTEIN 2"/>
    <property type="match status" value="1"/>
</dbReference>
<dbReference type="RefSeq" id="WP_081704958.1">
    <property type="nucleotide sequence ID" value="NZ_CP068053.1"/>
</dbReference>
<proteinExistence type="predicted"/>
<sequence length="272" mass="30225">MRRIMLTGIAFLLLCLCGCSSSIAGVDAEKLELAVLKIGKADSMVITVGNKTVLVDSGEEEDGEEILQFLKDSKIDQIDYMIITHFDKDHVGGADILLNHIKVSQVITPDYQSNSNQYQEFTAALADKQLTPITLTDEFSLEAGDADFTIYPPKQVSYKGDNDYSLIVSIKYGKNSFLLAGDAEEIRLQELIEQGNLAHTFLKVPHHGRYNSKSREFFTLVKPKYAVITSSDKNPEEEEVVDALTRLGSTVYTTRQGNIYVSSDGEKIEVKQ</sequence>
<dbReference type="InterPro" id="IPR035681">
    <property type="entry name" value="ComA-like_MBL"/>
</dbReference>
<evidence type="ECO:0000259" key="2">
    <source>
        <dbReference type="SMART" id="SM00849"/>
    </source>
</evidence>
<protein>
    <submittedName>
        <fullName evidence="3">MBL fold metallo-hydrolase</fullName>
    </submittedName>
</protein>
<evidence type="ECO:0000256" key="1">
    <source>
        <dbReference type="SAM" id="SignalP"/>
    </source>
</evidence>
<evidence type="ECO:0000313" key="3">
    <source>
        <dbReference type="EMBL" id="QQT00420.1"/>
    </source>
</evidence>